<keyword evidence="1" id="KW-0812">Transmembrane</keyword>
<keyword evidence="1" id="KW-0472">Membrane</keyword>
<keyword evidence="1" id="KW-1133">Transmembrane helix</keyword>
<name>A0A136Q0H8_9FIRM</name>
<organism evidence="2 3">
    <name type="scientific">Christensenella minuta</name>
    <dbReference type="NCBI Taxonomy" id="626937"/>
    <lineage>
        <taxon>Bacteria</taxon>
        <taxon>Bacillati</taxon>
        <taxon>Bacillota</taxon>
        <taxon>Clostridia</taxon>
        <taxon>Christensenellales</taxon>
        <taxon>Christensenellaceae</taxon>
        <taxon>Christensenella</taxon>
    </lineage>
</organism>
<sequence>MSPLVVGIYILVIKLLLSLFIACLDIPARGWIEISLEIIDGCVKNTRICKEAARFQGEAGGLRGLGEPV</sequence>
<dbReference type="Proteomes" id="UP000070366">
    <property type="component" value="Unassembled WGS sequence"/>
</dbReference>
<reference evidence="2 3" key="1">
    <citation type="submission" date="2016-02" db="EMBL/GenBank/DDBJ databases">
        <authorList>
            <person name="Wen L."/>
            <person name="He K."/>
            <person name="Yang H."/>
        </authorList>
    </citation>
    <scope>NUCLEOTIDE SEQUENCE [LARGE SCALE GENOMIC DNA]</scope>
    <source>
        <strain evidence="2 3">DSM 22607</strain>
    </source>
</reference>
<dbReference type="AlphaFoldDB" id="A0A136Q0H8"/>
<protein>
    <submittedName>
        <fullName evidence="2">Uncharacterized protein</fullName>
    </submittedName>
</protein>
<accession>A0A136Q0H8</accession>
<evidence type="ECO:0000313" key="2">
    <source>
        <dbReference type="EMBL" id="KXK64143.1"/>
    </source>
</evidence>
<proteinExistence type="predicted"/>
<dbReference type="STRING" id="626937.HMPREF3293_03054"/>
<keyword evidence="3" id="KW-1185">Reference proteome</keyword>
<feature type="transmembrane region" description="Helical" evidence="1">
    <location>
        <begin position="6"/>
        <end position="26"/>
    </location>
</feature>
<gene>
    <name evidence="2" type="ORF">HMPREF3293_03054</name>
</gene>
<evidence type="ECO:0000256" key="1">
    <source>
        <dbReference type="SAM" id="Phobius"/>
    </source>
</evidence>
<dbReference type="EMBL" id="LSZW01000066">
    <property type="protein sequence ID" value="KXK64143.1"/>
    <property type="molecule type" value="Genomic_DNA"/>
</dbReference>
<comment type="caution">
    <text evidence="2">The sequence shown here is derived from an EMBL/GenBank/DDBJ whole genome shotgun (WGS) entry which is preliminary data.</text>
</comment>
<evidence type="ECO:0000313" key="3">
    <source>
        <dbReference type="Proteomes" id="UP000070366"/>
    </source>
</evidence>